<dbReference type="RefSeq" id="WP_382402586.1">
    <property type="nucleotide sequence ID" value="NZ_JBHTNH010000055.1"/>
</dbReference>
<evidence type="ECO:0000313" key="2">
    <source>
        <dbReference type="EMBL" id="MFD1363333.1"/>
    </source>
</evidence>
<proteinExistence type="predicted"/>
<accession>A0ABW3ZYQ8</accession>
<sequence>MAEEMNGRFEDVNKRLDNMNEEMEKMKTGIDLLNQKTFDNETDIYRIKKLISQA</sequence>
<feature type="coiled-coil region" evidence="1">
    <location>
        <begin position="2"/>
        <end position="36"/>
    </location>
</feature>
<comment type="caution">
    <text evidence="2">The sequence shown here is derived from an EMBL/GenBank/DDBJ whole genome shotgun (WGS) entry which is preliminary data.</text>
</comment>
<protein>
    <submittedName>
        <fullName evidence="2">Uncharacterized protein</fullName>
    </submittedName>
</protein>
<dbReference type="Gene3D" id="1.20.5.2280">
    <property type="match status" value="1"/>
</dbReference>
<organism evidence="2 3">
    <name type="scientific">Lentibacillus salinarum</name>
    <dbReference type="NCBI Taxonomy" id="446820"/>
    <lineage>
        <taxon>Bacteria</taxon>
        <taxon>Bacillati</taxon>
        <taxon>Bacillota</taxon>
        <taxon>Bacilli</taxon>
        <taxon>Bacillales</taxon>
        <taxon>Bacillaceae</taxon>
        <taxon>Lentibacillus</taxon>
    </lineage>
</organism>
<dbReference type="EMBL" id="JBHTNH010000055">
    <property type="protein sequence ID" value="MFD1363333.1"/>
    <property type="molecule type" value="Genomic_DNA"/>
</dbReference>
<dbReference type="Proteomes" id="UP001597178">
    <property type="component" value="Unassembled WGS sequence"/>
</dbReference>
<evidence type="ECO:0000256" key="1">
    <source>
        <dbReference type="SAM" id="Coils"/>
    </source>
</evidence>
<keyword evidence="3" id="KW-1185">Reference proteome</keyword>
<reference evidence="3" key="1">
    <citation type="journal article" date="2019" name="Int. J. Syst. Evol. Microbiol.">
        <title>The Global Catalogue of Microorganisms (GCM) 10K type strain sequencing project: providing services to taxonomists for standard genome sequencing and annotation.</title>
        <authorList>
            <consortium name="The Broad Institute Genomics Platform"/>
            <consortium name="The Broad Institute Genome Sequencing Center for Infectious Disease"/>
            <person name="Wu L."/>
            <person name="Ma J."/>
        </authorList>
    </citation>
    <scope>NUCLEOTIDE SEQUENCE [LARGE SCALE GENOMIC DNA]</scope>
    <source>
        <strain evidence="3">CCUG 54822</strain>
    </source>
</reference>
<keyword evidence="1" id="KW-0175">Coiled coil</keyword>
<gene>
    <name evidence="2" type="ORF">ACFQ4A_17125</name>
</gene>
<name>A0ABW3ZYQ8_9BACI</name>
<evidence type="ECO:0000313" key="3">
    <source>
        <dbReference type="Proteomes" id="UP001597178"/>
    </source>
</evidence>